<evidence type="ECO:0000313" key="4">
    <source>
        <dbReference type="Proteomes" id="UP000198728"/>
    </source>
</evidence>
<dbReference type="AlphaFoldDB" id="A0A1I1L5A6"/>
<dbReference type="Proteomes" id="UP000198728">
    <property type="component" value="Unassembled WGS sequence"/>
</dbReference>
<organism evidence="3 4">
    <name type="scientific">Tropicimonas isoalkanivorans</name>
    <dbReference type="NCBI Taxonomy" id="441112"/>
    <lineage>
        <taxon>Bacteria</taxon>
        <taxon>Pseudomonadati</taxon>
        <taxon>Pseudomonadota</taxon>
        <taxon>Alphaproteobacteria</taxon>
        <taxon>Rhodobacterales</taxon>
        <taxon>Roseobacteraceae</taxon>
        <taxon>Tropicimonas</taxon>
    </lineage>
</organism>
<dbReference type="EMBL" id="FOLG01000007">
    <property type="protein sequence ID" value="SFC65613.1"/>
    <property type="molecule type" value="Genomic_DNA"/>
</dbReference>
<dbReference type="InterPro" id="IPR035940">
    <property type="entry name" value="CAP_sf"/>
</dbReference>
<proteinExistence type="predicted"/>
<dbReference type="RefSeq" id="WP_177208342.1">
    <property type="nucleotide sequence ID" value="NZ_FOLG01000007.1"/>
</dbReference>
<reference evidence="3 4" key="1">
    <citation type="submission" date="2016-10" db="EMBL/GenBank/DDBJ databases">
        <authorList>
            <person name="de Groot N.N."/>
        </authorList>
    </citation>
    <scope>NUCLEOTIDE SEQUENCE [LARGE SCALE GENOMIC DNA]</scope>
    <source>
        <strain evidence="3 4">DSM 19548</strain>
    </source>
</reference>
<feature type="signal peptide" evidence="1">
    <location>
        <begin position="1"/>
        <end position="33"/>
    </location>
</feature>
<dbReference type="PANTHER" id="PTHR31157:SF1">
    <property type="entry name" value="SCP DOMAIN-CONTAINING PROTEIN"/>
    <property type="match status" value="1"/>
</dbReference>
<accession>A0A1I1L5A6</accession>
<gene>
    <name evidence="3" type="ORF">SAMN04488094_107128</name>
</gene>
<dbReference type="Pfam" id="PF00188">
    <property type="entry name" value="CAP"/>
    <property type="match status" value="1"/>
</dbReference>
<protein>
    <submittedName>
        <fullName evidence="3">Uncharacterized conserved protein YkwD, contains CAP (CSP/antigen 5/PR1) domain</fullName>
    </submittedName>
</protein>
<dbReference type="CDD" id="cd05379">
    <property type="entry name" value="CAP_bacterial"/>
    <property type="match status" value="1"/>
</dbReference>
<dbReference type="STRING" id="441112.SAMN04488094_107128"/>
<name>A0A1I1L5A6_9RHOB</name>
<dbReference type="Gene3D" id="3.40.33.10">
    <property type="entry name" value="CAP"/>
    <property type="match status" value="1"/>
</dbReference>
<evidence type="ECO:0000259" key="2">
    <source>
        <dbReference type="Pfam" id="PF00188"/>
    </source>
</evidence>
<dbReference type="PANTHER" id="PTHR31157">
    <property type="entry name" value="SCP DOMAIN-CONTAINING PROTEIN"/>
    <property type="match status" value="1"/>
</dbReference>
<evidence type="ECO:0000313" key="3">
    <source>
        <dbReference type="EMBL" id="SFC65613.1"/>
    </source>
</evidence>
<dbReference type="InterPro" id="IPR014044">
    <property type="entry name" value="CAP_dom"/>
</dbReference>
<keyword evidence="1" id="KW-0732">Signal</keyword>
<keyword evidence="4" id="KW-1185">Reference proteome</keyword>
<evidence type="ECO:0000256" key="1">
    <source>
        <dbReference type="SAM" id="SignalP"/>
    </source>
</evidence>
<feature type="domain" description="SCP" evidence="2">
    <location>
        <begin position="65"/>
        <end position="220"/>
    </location>
</feature>
<feature type="chain" id="PRO_5011486793" evidence="1">
    <location>
        <begin position="34"/>
        <end position="222"/>
    </location>
</feature>
<dbReference type="SUPFAM" id="SSF55797">
    <property type="entry name" value="PR-1-like"/>
    <property type="match status" value="1"/>
</dbReference>
<sequence length="222" mass="23640">MLKISGILGNARLGVIALAVAAAVSLPATTAEAAGGCARPAISGGNQPVDPGRIDQARLNAAIVAEVNYLRCRKGLSRLAAPAGLQKVAAGHARWMARAGTLTHTSNQSGRRTPQQRVVSTGLVRRMGSENIAKVSLYRLDEVGRFQIKNAESCSFATANGNRIGRHTYSSLARYVARLWYNSSAHRRNLMDGRARMTGTGASYDARGRNCGNIYITQNFAG</sequence>